<dbReference type="RefSeq" id="WP_271011419.1">
    <property type="nucleotide sequence ID" value="NZ_JAQIFT010000017.1"/>
</dbReference>
<keyword evidence="1" id="KW-0472">Membrane</keyword>
<evidence type="ECO:0000313" key="3">
    <source>
        <dbReference type="Proteomes" id="UP001169242"/>
    </source>
</evidence>
<gene>
    <name evidence="2" type="ORF">PBV87_05350</name>
</gene>
<proteinExistence type="predicted"/>
<comment type="caution">
    <text evidence="2">The sequence shown here is derived from an EMBL/GenBank/DDBJ whole genome shotgun (WGS) entry which is preliminary data.</text>
</comment>
<organism evidence="2 3">
    <name type="scientific">Holtiella tumoricola</name>
    <dbReference type="NCBI Taxonomy" id="3018743"/>
    <lineage>
        <taxon>Bacteria</taxon>
        <taxon>Bacillati</taxon>
        <taxon>Bacillota</taxon>
        <taxon>Clostridia</taxon>
        <taxon>Lachnospirales</taxon>
        <taxon>Cellulosilyticaceae</taxon>
        <taxon>Holtiella</taxon>
    </lineage>
</organism>
<keyword evidence="1" id="KW-0812">Transmembrane</keyword>
<dbReference type="EMBL" id="JAQIFT010000017">
    <property type="protein sequence ID" value="MDA3730926.1"/>
    <property type="molecule type" value="Genomic_DNA"/>
</dbReference>
<feature type="transmembrane region" description="Helical" evidence="1">
    <location>
        <begin position="12"/>
        <end position="30"/>
    </location>
</feature>
<keyword evidence="3" id="KW-1185">Reference proteome</keyword>
<protein>
    <submittedName>
        <fullName evidence="2">Uncharacterized protein</fullName>
    </submittedName>
</protein>
<dbReference type="Proteomes" id="UP001169242">
    <property type="component" value="Unassembled WGS sequence"/>
</dbReference>
<sequence>MKKNKFSLLSKFVFLITIIYITIFINYHFYTPDIGSLDIIIGADTDNVETVQLTISPTKDLKHYYILLYEDGLQDNWLYFISNTYNKEAQHILDEILPQHTSKYVFVEGSPNKDAYTFTMKSKYPINHLTDQNHTFHAYLIVPYRIYPFPKFYYAKHQVFFINFSI</sequence>
<evidence type="ECO:0000256" key="1">
    <source>
        <dbReference type="SAM" id="Phobius"/>
    </source>
</evidence>
<reference evidence="2" key="1">
    <citation type="journal article" date="2023" name="Int. J. Syst. Evol. Microbiol.">
        <title>&lt;i&gt;Holtiella tumoricola&lt;/i&gt; gen. nov. sp. nov., isolated from a human clinical sample.</title>
        <authorList>
            <person name="Allen-Vercoe E."/>
            <person name="Daigneault M.C."/>
            <person name="Vancuren S.J."/>
            <person name="Cochrane K."/>
            <person name="O'Neal L.L."/>
            <person name="Sankaranarayanan K."/>
            <person name="Lawson P.A."/>
        </authorList>
    </citation>
    <scope>NUCLEOTIDE SEQUENCE</scope>
    <source>
        <strain evidence="2">CC70A</strain>
    </source>
</reference>
<evidence type="ECO:0000313" key="2">
    <source>
        <dbReference type="EMBL" id="MDA3730926.1"/>
    </source>
</evidence>
<name>A0AA42DKW8_9FIRM</name>
<accession>A0AA42DKW8</accession>
<keyword evidence="1" id="KW-1133">Transmembrane helix</keyword>
<dbReference type="AlphaFoldDB" id="A0AA42DKW8"/>